<dbReference type="EMBL" id="VXIV02002882">
    <property type="protein sequence ID" value="KAF6022200.1"/>
    <property type="molecule type" value="Genomic_DNA"/>
</dbReference>
<dbReference type="InterPro" id="IPR033536">
    <property type="entry name" value="Spata22"/>
</dbReference>
<evidence type="ECO:0000313" key="2">
    <source>
        <dbReference type="Proteomes" id="UP000593567"/>
    </source>
</evidence>
<dbReference type="AlphaFoldDB" id="A0A7J7J7L9"/>
<dbReference type="GO" id="GO:0000711">
    <property type="term" value="P:meiotic DNA repair synthesis"/>
    <property type="evidence" value="ECO:0007669"/>
    <property type="project" value="InterPro"/>
</dbReference>
<dbReference type="GO" id="GO:0007129">
    <property type="term" value="P:homologous chromosome pairing at meiosis"/>
    <property type="evidence" value="ECO:0007669"/>
    <property type="project" value="InterPro"/>
</dbReference>
<name>A0A7J7J7L9_BUGNE</name>
<dbReference type="PANTHER" id="PTHR35258">
    <property type="entry name" value="SPERMATOGENESIS-ASSOCIATED PROTEIN 22"/>
    <property type="match status" value="1"/>
</dbReference>
<dbReference type="PANTHER" id="PTHR35258:SF1">
    <property type="entry name" value="SPERMATOGENESIS-ASSOCIATED PROTEIN 22"/>
    <property type="match status" value="1"/>
</dbReference>
<accession>A0A7J7J7L9</accession>
<organism evidence="1 2">
    <name type="scientific">Bugula neritina</name>
    <name type="common">Brown bryozoan</name>
    <name type="synonym">Sertularia neritina</name>
    <dbReference type="NCBI Taxonomy" id="10212"/>
    <lineage>
        <taxon>Eukaryota</taxon>
        <taxon>Metazoa</taxon>
        <taxon>Spiralia</taxon>
        <taxon>Lophotrochozoa</taxon>
        <taxon>Bryozoa</taxon>
        <taxon>Gymnolaemata</taxon>
        <taxon>Cheilostomatida</taxon>
        <taxon>Flustrina</taxon>
        <taxon>Buguloidea</taxon>
        <taxon>Bugulidae</taxon>
        <taxon>Bugula</taxon>
    </lineage>
</organism>
<proteinExistence type="predicted"/>
<protein>
    <submittedName>
        <fullName evidence="1">SPATA22</fullName>
    </submittedName>
</protein>
<keyword evidence="2" id="KW-1185">Reference proteome</keyword>
<gene>
    <name evidence="1" type="ORF">EB796_019490</name>
</gene>
<reference evidence="1" key="1">
    <citation type="submission" date="2020-06" db="EMBL/GenBank/DDBJ databases">
        <title>Draft genome of Bugula neritina, a colonial animal packing powerful symbionts and potential medicines.</title>
        <authorList>
            <person name="Rayko M."/>
        </authorList>
    </citation>
    <scope>NUCLEOTIDE SEQUENCE [LARGE SCALE GENOMIC DNA]</scope>
    <source>
        <strain evidence="1">Kwan_BN1</strain>
    </source>
</reference>
<evidence type="ECO:0000313" key="1">
    <source>
        <dbReference type="EMBL" id="KAF6022200.1"/>
    </source>
</evidence>
<comment type="caution">
    <text evidence="1">The sequence shown here is derived from an EMBL/GenBank/DDBJ whole genome shotgun (WGS) entry which is preliminary data.</text>
</comment>
<dbReference type="GO" id="GO:0051445">
    <property type="term" value="P:regulation of meiotic cell cycle"/>
    <property type="evidence" value="ECO:0007669"/>
    <property type="project" value="TreeGrafter"/>
</dbReference>
<dbReference type="GO" id="GO:0007276">
    <property type="term" value="P:gamete generation"/>
    <property type="evidence" value="ECO:0007669"/>
    <property type="project" value="InterPro"/>
</dbReference>
<sequence>MTSQNMKQPLCHRPMEVNSVPQNSLKFKPEQNKSGSRSSLLKKLDQSMRIITCNVEGIHHWISTLGDKAPIVFELFGNVKEIIPDHQKIMFTVGGKSLEINCIFYCMEQIFPFITKGECIRAIGRLDTKTNNFQCISVRQATTDEKSCAMKLVQMCVSTVNKFHLSKHEV</sequence>
<dbReference type="Proteomes" id="UP000593567">
    <property type="component" value="Unassembled WGS sequence"/>
</dbReference>